<dbReference type="PANTHER" id="PTHR11662">
    <property type="entry name" value="SOLUTE CARRIER FAMILY 17"/>
    <property type="match status" value="1"/>
</dbReference>
<dbReference type="InterPro" id="IPR020846">
    <property type="entry name" value="MFS_dom"/>
</dbReference>
<sequence length="579" mass="61593">MATIVLYYQFYLAGAVATRILADYHMSFVYYVNISVVGYLFGAVASFATGVADRYGRANIVTVGLFVVALLCLFGIPAAGSSLAFGVIFVVIGTVEGVILVATPALIRDFSPQLGRASAMGFWTLGPVVGSLVVSIQVSSSSNTYPWQDHYRISGVVGLVVAILALLLLRELAPALRDQVMVSAQDRALIEARAKGIDVAASLKHPFRQMLKPDIILSSFAISVFLIIYYIAVGFFPIFFETVFGFTQSQANTLGDWMWAFDAGALLVVGVISDKVGVRKPFMLVGAICTIIMTIIFLSKATQPDTSFTAFVWILSLLAISLGIAYAPWMASFTETAEQRNPALAATGLAVWGLTIRIVIALSVFFLPFVVNSVTPLVEKGPTVQAIAAGKDPGLNAAQNSTVAAVAKDPSIVPKVQRLAAQDAAQLKTAAAIQPATLAKLQADPTNQQVAAQAVGQIAGKFGIGAAAAQARLVALSKIPAADLKFLSTYGPPLQDPKVQGALKYLQANAPSVQKAAADAPKQWRTYFWVAVGGEVVFIPLIWMLTGGWDPRVAKREAAEHEAWVREQLDQLGGPAPEA</sequence>
<feature type="transmembrane region" description="Helical" evidence="5">
    <location>
        <begin position="343"/>
        <end position="371"/>
    </location>
</feature>
<name>A0A563DWB9_9MICO</name>
<feature type="transmembrane region" description="Helical" evidence="5">
    <location>
        <begin position="310"/>
        <end position="331"/>
    </location>
</feature>
<feature type="transmembrane region" description="Helical" evidence="5">
    <location>
        <begin position="281"/>
        <end position="298"/>
    </location>
</feature>
<feature type="transmembrane region" description="Helical" evidence="5">
    <location>
        <begin position="527"/>
        <end position="546"/>
    </location>
</feature>
<dbReference type="EMBL" id="VCQV01000030">
    <property type="protein sequence ID" value="TWP34242.1"/>
    <property type="molecule type" value="Genomic_DNA"/>
</dbReference>
<feature type="transmembrane region" description="Helical" evidence="5">
    <location>
        <begin position="85"/>
        <end position="107"/>
    </location>
</feature>
<comment type="subcellular location">
    <subcellularLocation>
        <location evidence="1">Cell membrane</location>
        <topology evidence="1">Multi-pass membrane protein</topology>
    </subcellularLocation>
</comment>
<proteinExistence type="predicted"/>
<dbReference type="GO" id="GO:0022857">
    <property type="term" value="F:transmembrane transporter activity"/>
    <property type="evidence" value="ECO:0007669"/>
    <property type="project" value="InterPro"/>
</dbReference>
<evidence type="ECO:0000256" key="2">
    <source>
        <dbReference type="ARBA" id="ARBA00022692"/>
    </source>
</evidence>
<dbReference type="PANTHER" id="PTHR11662:SF399">
    <property type="entry name" value="FI19708P1-RELATED"/>
    <property type="match status" value="1"/>
</dbReference>
<reference evidence="7 8" key="1">
    <citation type="submission" date="2019-05" db="EMBL/GenBank/DDBJ databases">
        <authorList>
            <person name="Lee S.D."/>
        </authorList>
    </citation>
    <scope>NUCLEOTIDE SEQUENCE [LARGE SCALE GENOMIC DNA]</scope>
    <source>
        <strain evidence="7 8">C5-26</strain>
    </source>
</reference>
<keyword evidence="2 5" id="KW-0812">Transmembrane</keyword>
<evidence type="ECO:0000313" key="7">
    <source>
        <dbReference type="EMBL" id="TWP34242.1"/>
    </source>
</evidence>
<evidence type="ECO:0000256" key="4">
    <source>
        <dbReference type="ARBA" id="ARBA00023136"/>
    </source>
</evidence>
<feature type="transmembrane region" description="Helical" evidence="5">
    <location>
        <begin position="150"/>
        <end position="169"/>
    </location>
</feature>
<protein>
    <submittedName>
        <fullName evidence="7">MFS transporter</fullName>
    </submittedName>
</protein>
<feature type="transmembrane region" description="Helical" evidence="5">
    <location>
        <begin position="119"/>
        <end position="138"/>
    </location>
</feature>
<dbReference type="InterPro" id="IPR036259">
    <property type="entry name" value="MFS_trans_sf"/>
</dbReference>
<dbReference type="InterPro" id="IPR050382">
    <property type="entry name" value="MFS_Na/Anion_cotransporter"/>
</dbReference>
<feature type="domain" description="Major facilitator superfamily (MFS) profile" evidence="6">
    <location>
        <begin position="1"/>
        <end position="417"/>
    </location>
</feature>
<dbReference type="AlphaFoldDB" id="A0A563DWB9"/>
<accession>A0A563DWB9</accession>
<dbReference type="Pfam" id="PF07690">
    <property type="entry name" value="MFS_1"/>
    <property type="match status" value="1"/>
</dbReference>
<reference evidence="7 8" key="2">
    <citation type="submission" date="2019-08" db="EMBL/GenBank/DDBJ databases">
        <title>Jejuicoccus antrihumi gen. nov., sp. nov., a new member of the family Dermacoccaceae isolated from a cave.</title>
        <authorList>
            <person name="Schumann P."/>
            <person name="Kim I.S."/>
        </authorList>
    </citation>
    <scope>NUCLEOTIDE SEQUENCE [LARGE SCALE GENOMIC DNA]</scope>
    <source>
        <strain evidence="7 8">C5-26</strain>
    </source>
</reference>
<keyword evidence="3 5" id="KW-1133">Transmembrane helix</keyword>
<dbReference type="SUPFAM" id="SSF103473">
    <property type="entry name" value="MFS general substrate transporter"/>
    <property type="match status" value="1"/>
</dbReference>
<evidence type="ECO:0000256" key="1">
    <source>
        <dbReference type="ARBA" id="ARBA00004651"/>
    </source>
</evidence>
<gene>
    <name evidence="7" type="ORF">FGL98_18315</name>
</gene>
<organism evidence="7 8">
    <name type="scientific">Leekyejoonella antrihumi</name>
    <dbReference type="NCBI Taxonomy" id="1660198"/>
    <lineage>
        <taxon>Bacteria</taxon>
        <taxon>Bacillati</taxon>
        <taxon>Actinomycetota</taxon>
        <taxon>Actinomycetes</taxon>
        <taxon>Micrococcales</taxon>
        <taxon>Dermacoccaceae</taxon>
        <taxon>Leekyejoonella</taxon>
    </lineage>
</organism>
<dbReference type="CDD" id="cd06174">
    <property type="entry name" value="MFS"/>
    <property type="match status" value="1"/>
</dbReference>
<feature type="transmembrane region" description="Helical" evidence="5">
    <location>
        <begin position="215"/>
        <end position="237"/>
    </location>
</feature>
<keyword evidence="8" id="KW-1185">Reference proteome</keyword>
<feature type="transmembrane region" description="Helical" evidence="5">
    <location>
        <begin position="28"/>
        <end position="48"/>
    </location>
</feature>
<dbReference type="GO" id="GO:0005886">
    <property type="term" value="C:plasma membrane"/>
    <property type="evidence" value="ECO:0007669"/>
    <property type="project" value="UniProtKB-SubCell"/>
</dbReference>
<evidence type="ECO:0000313" key="8">
    <source>
        <dbReference type="Proteomes" id="UP000320244"/>
    </source>
</evidence>
<dbReference type="Proteomes" id="UP000320244">
    <property type="component" value="Unassembled WGS sequence"/>
</dbReference>
<dbReference type="PROSITE" id="PS50850">
    <property type="entry name" value="MFS"/>
    <property type="match status" value="1"/>
</dbReference>
<feature type="transmembrane region" description="Helical" evidence="5">
    <location>
        <begin position="60"/>
        <end position="79"/>
    </location>
</feature>
<evidence type="ECO:0000259" key="6">
    <source>
        <dbReference type="PROSITE" id="PS50850"/>
    </source>
</evidence>
<keyword evidence="4 5" id="KW-0472">Membrane</keyword>
<dbReference type="OrthoDB" id="3761592at2"/>
<evidence type="ECO:0000256" key="3">
    <source>
        <dbReference type="ARBA" id="ARBA00022989"/>
    </source>
</evidence>
<dbReference type="InterPro" id="IPR011701">
    <property type="entry name" value="MFS"/>
</dbReference>
<dbReference type="Gene3D" id="1.20.1250.20">
    <property type="entry name" value="MFS general substrate transporter like domains"/>
    <property type="match status" value="2"/>
</dbReference>
<comment type="caution">
    <text evidence="7">The sequence shown here is derived from an EMBL/GenBank/DDBJ whole genome shotgun (WGS) entry which is preliminary data.</text>
</comment>
<evidence type="ECO:0000256" key="5">
    <source>
        <dbReference type="SAM" id="Phobius"/>
    </source>
</evidence>